<gene>
    <name evidence="4" type="ORF">GXY80_05050</name>
</gene>
<reference evidence="4" key="1">
    <citation type="journal article" date="2020" name="Biotechnol. Biofuels">
        <title>New insights from the biogas microbiome by comprehensive genome-resolved metagenomics of nearly 1600 species originating from multiple anaerobic digesters.</title>
        <authorList>
            <person name="Campanaro S."/>
            <person name="Treu L."/>
            <person name="Rodriguez-R L.M."/>
            <person name="Kovalovszki A."/>
            <person name="Ziels R.M."/>
            <person name="Maus I."/>
            <person name="Zhu X."/>
            <person name="Kougias P.G."/>
            <person name="Basile A."/>
            <person name="Luo G."/>
            <person name="Schluter A."/>
            <person name="Konstantinidis K.T."/>
            <person name="Angelidaki I."/>
        </authorList>
    </citation>
    <scope>NUCLEOTIDE SEQUENCE</scope>
    <source>
        <strain evidence="4">AS06rmzACSIP_7</strain>
    </source>
</reference>
<evidence type="ECO:0000313" key="5">
    <source>
        <dbReference type="Proteomes" id="UP000777265"/>
    </source>
</evidence>
<comment type="caution">
    <text evidence="4">The sequence shown here is derived from an EMBL/GenBank/DDBJ whole genome shotgun (WGS) entry which is preliminary data.</text>
</comment>
<dbReference type="GO" id="GO:0016903">
    <property type="term" value="F:oxidoreductase activity, acting on the aldehyde or oxo group of donors"/>
    <property type="evidence" value="ECO:0007669"/>
    <property type="project" value="InterPro"/>
</dbReference>
<evidence type="ECO:0000313" key="4">
    <source>
        <dbReference type="EMBL" id="NLW34835.1"/>
    </source>
</evidence>
<evidence type="ECO:0000256" key="1">
    <source>
        <dbReference type="ARBA" id="ARBA00023002"/>
    </source>
</evidence>
<dbReference type="AlphaFoldDB" id="A0A971S004"/>
<dbReference type="PANTHER" id="PTHR42730:SF1">
    <property type="entry name" value="2-OXOGLUTARATE SYNTHASE SUBUNIT KORC"/>
    <property type="match status" value="1"/>
</dbReference>
<feature type="domain" description="Pyruvate/ketoisovalerate oxidoreductase catalytic" evidence="3">
    <location>
        <begin position="21"/>
        <end position="177"/>
    </location>
</feature>
<dbReference type="Proteomes" id="UP000777265">
    <property type="component" value="Unassembled WGS sequence"/>
</dbReference>
<organism evidence="4 5">
    <name type="scientific">Syntrophorhabdus aromaticivorans</name>
    <dbReference type="NCBI Taxonomy" id="328301"/>
    <lineage>
        <taxon>Bacteria</taxon>
        <taxon>Pseudomonadati</taxon>
        <taxon>Thermodesulfobacteriota</taxon>
        <taxon>Syntrophorhabdia</taxon>
        <taxon>Syntrophorhabdales</taxon>
        <taxon>Syntrophorhabdaceae</taxon>
        <taxon>Syntrophorhabdus</taxon>
    </lineage>
</organism>
<dbReference type="EMBL" id="JAAYEE010000084">
    <property type="protein sequence ID" value="NLW34835.1"/>
    <property type="molecule type" value="Genomic_DNA"/>
</dbReference>
<keyword evidence="2" id="KW-1133">Transmembrane helix</keyword>
<keyword evidence="2" id="KW-0472">Membrane</keyword>
<evidence type="ECO:0000259" key="3">
    <source>
        <dbReference type="Pfam" id="PF01558"/>
    </source>
</evidence>
<dbReference type="Gene3D" id="3.40.920.10">
    <property type="entry name" value="Pyruvate-ferredoxin oxidoreductase, PFOR, domain III"/>
    <property type="match status" value="1"/>
</dbReference>
<dbReference type="InterPro" id="IPR002869">
    <property type="entry name" value="Pyrv_flavodox_OxRed_cen"/>
</dbReference>
<dbReference type="InterPro" id="IPR019752">
    <property type="entry name" value="Pyrv/ketoisovalerate_OxRed_cat"/>
</dbReference>
<accession>A0A971S004</accession>
<proteinExistence type="predicted"/>
<dbReference type="SUPFAM" id="SSF53323">
    <property type="entry name" value="Pyruvate-ferredoxin oxidoreductase, PFOR, domain III"/>
    <property type="match status" value="1"/>
</dbReference>
<dbReference type="InterPro" id="IPR052554">
    <property type="entry name" value="2-oxoglutarate_synth_KorC"/>
</dbReference>
<evidence type="ECO:0000256" key="2">
    <source>
        <dbReference type="SAM" id="Phobius"/>
    </source>
</evidence>
<keyword evidence="2" id="KW-0812">Transmembrane</keyword>
<reference evidence="4" key="2">
    <citation type="submission" date="2020-01" db="EMBL/GenBank/DDBJ databases">
        <authorList>
            <person name="Campanaro S."/>
        </authorList>
    </citation>
    <scope>NUCLEOTIDE SEQUENCE</scope>
    <source>
        <strain evidence="4">AS06rmzACSIP_7</strain>
    </source>
</reference>
<feature type="transmembrane region" description="Helical" evidence="2">
    <location>
        <begin position="15"/>
        <end position="37"/>
    </location>
</feature>
<keyword evidence="1" id="KW-0560">Oxidoreductase</keyword>
<protein>
    <submittedName>
        <fullName evidence="4">2-oxoacid:ferredoxin oxidoreductase subunit gamma</fullName>
    </submittedName>
</protein>
<name>A0A971S004_9BACT</name>
<sequence>MTPQSMMREKSRYEIIFAGAGGQGLILSAIILGEAAIREGKKVVQTQSYGIATRGGLSEAEVIIDSEEIIFQQVQNPDIILAMTEGAFEKFRGLARTGALIFYDETFLEGREGNNLCGLPFTRSARDLGHGGSANLIALGAIVAGTRVVRMESLAHIVTETFPPGAFQMNMKALRLGENLITSQPFKD</sequence>
<dbReference type="PANTHER" id="PTHR42730">
    <property type="entry name" value="2-OXOGLUTARATE SYNTHASE SUBUNIT KORC"/>
    <property type="match status" value="1"/>
</dbReference>
<dbReference type="Pfam" id="PF01558">
    <property type="entry name" value="POR"/>
    <property type="match status" value="1"/>
</dbReference>